<keyword evidence="2" id="KW-0805">Transcription regulation</keyword>
<dbReference type="SUPFAM" id="SSF88659">
    <property type="entry name" value="Sigma3 and sigma4 domains of RNA polymerase sigma factors"/>
    <property type="match status" value="1"/>
</dbReference>
<evidence type="ECO:0000259" key="6">
    <source>
        <dbReference type="Pfam" id="PF04542"/>
    </source>
</evidence>
<gene>
    <name evidence="8" type="primary">fecI</name>
    <name evidence="8" type="ORF">GALL_12340</name>
</gene>
<comment type="similarity">
    <text evidence="1">Belongs to the sigma-70 factor family. ECF subfamily.</text>
</comment>
<dbReference type="Pfam" id="PF04542">
    <property type="entry name" value="Sigma70_r2"/>
    <property type="match status" value="1"/>
</dbReference>
<dbReference type="Gene3D" id="1.10.10.10">
    <property type="entry name" value="Winged helix-like DNA-binding domain superfamily/Winged helix DNA-binding domain"/>
    <property type="match status" value="1"/>
</dbReference>
<dbReference type="GO" id="GO:0006352">
    <property type="term" value="P:DNA-templated transcription initiation"/>
    <property type="evidence" value="ECO:0007669"/>
    <property type="project" value="InterPro"/>
</dbReference>
<evidence type="ECO:0000259" key="7">
    <source>
        <dbReference type="Pfam" id="PF08281"/>
    </source>
</evidence>
<feature type="domain" description="RNA polymerase sigma-70 region 2" evidence="6">
    <location>
        <begin position="48"/>
        <end position="113"/>
    </location>
</feature>
<dbReference type="SUPFAM" id="SSF88946">
    <property type="entry name" value="Sigma2 domain of RNA polymerase sigma factors"/>
    <property type="match status" value="1"/>
</dbReference>
<dbReference type="EMBL" id="MLJW01000002">
    <property type="protein sequence ID" value="OIR18891.1"/>
    <property type="molecule type" value="Genomic_DNA"/>
</dbReference>
<sequence>MSSCLALNSPSRLPFPPNPCGEQSDGGPLEPFPGMADTEESPGRFAALYRKTLAPLRRYLARLLGNSDEAADVAHDAYLRIYRSVEQHDAREPEALLYTTARRLAINRLKRRSISPISPETPKPDFTASREPGVEHQVMARQEWAILEKAITNLPQGCRSVLLLRKIDLLSHREIADRLGIAVSTVEKQHARALRLLKAALESALDQPAGDDQQRRNKEARP</sequence>
<feature type="domain" description="RNA polymerase sigma factor 70 region 4 type 2" evidence="7">
    <location>
        <begin position="146"/>
        <end position="197"/>
    </location>
</feature>
<dbReference type="InterPro" id="IPR039425">
    <property type="entry name" value="RNA_pol_sigma-70-like"/>
</dbReference>
<dbReference type="GO" id="GO:0003677">
    <property type="term" value="F:DNA binding"/>
    <property type="evidence" value="ECO:0007669"/>
    <property type="project" value="InterPro"/>
</dbReference>
<dbReference type="InterPro" id="IPR013324">
    <property type="entry name" value="RNA_pol_sigma_r3/r4-like"/>
</dbReference>
<dbReference type="InterPro" id="IPR013325">
    <property type="entry name" value="RNA_pol_sigma_r2"/>
</dbReference>
<dbReference type="Gene3D" id="1.10.1740.10">
    <property type="match status" value="1"/>
</dbReference>
<dbReference type="InterPro" id="IPR014284">
    <property type="entry name" value="RNA_pol_sigma-70_dom"/>
</dbReference>
<evidence type="ECO:0000256" key="5">
    <source>
        <dbReference type="SAM" id="MobiDB-lite"/>
    </source>
</evidence>
<dbReference type="CDD" id="cd06171">
    <property type="entry name" value="Sigma70_r4"/>
    <property type="match status" value="1"/>
</dbReference>
<organism evidence="8">
    <name type="scientific">mine drainage metagenome</name>
    <dbReference type="NCBI Taxonomy" id="410659"/>
    <lineage>
        <taxon>unclassified sequences</taxon>
        <taxon>metagenomes</taxon>
        <taxon>ecological metagenomes</taxon>
    </lineage>
</organism>
<protein>
    <submittedName>
        <fullName evidence="8">Putative RNA polymerase sigma factor FecI</fullName>
    </submittedName>
</protein>
<dbReference type="PANTHER" id="PTHR43133">
    <property type="entry name" value="RNA POLYMERASE ECF-TYPE SIGMA FACTO"/>
    <property type="match status" value="1"/>
</dbReference>
<feature type="region of interest" description="Disordered" evidence="5">
    <location>
        <begin position="1"/>
        <end position="40"/>
    </location>
</feature>
<reference evidence="8" key="1">
    <citation type="submission" date="2016-10" db="EMBL/GenBank/DDBJ databases">
        <title>Sequence of Gallionella enrichment culture.</title>
        <authorList>
            <person name="Poehlein A."/>
            <person name="Muehling M."/>
            <person name="Daniel R."/>
        </authorList>
    </citation>
    <scope>NUCLEOTIDE SEQUENCE</scope>
</reference>
<dbReference type="Pfam" id="PF08281">
    <property type="entry name" value="Sigma70_r4_2"/>
    <property type="match status" value="1"/>
</dbReference>
<dbReference type="AlphaFoldDB" id="A0A1J5TFL8"/>
<dbReference type="InterPro" id="IPR007627">
    <property type="entry name" value="RNA_pol_sigma70_r2"/>
</dbReference>
<keyword evidence="4" id="KW-0804">Transcription</keyword>
<evidence type="ECO:0000256" key="3">
    <source>
        <dbReference type="ARBA" id="ARBA00023082"/>
    </source>
</evidence>
<keyword evidence="3" id="KW-0731">Sigma factor</keyword>
<evidence type="ECO:0000313" key="8">
    <source>
        <dbReference type="EMBL" id="OIR18891.1"/>
    </source>
</evidence>
<dbReference type="PANTHER" id="PTHR43133:SF63">
    <property type="entry name" value="RNA POLYMERASE SIGMA FACTOR FECI-RELATED"/>
    <property type="match status" value="1"/>
</dbReference>
<evidence type="ECO:0000256" key="2">
    <source>
        <dbReference type="ARBA" id="ARBA00023015"/>
    </source>
</evidence>
<accession>A0A1J5TFL8</accession>
<evidence type="ECO:0000256" key="4">
    <source>
        <dbReference type="ARBA" id="ARBA00023163"/>
    </source>
</evidence>
<dbReference type="InterPro" id="IPR036388">
    <property type="entry name" value="WH-like_DNA-bd_sf"/>
</dbReference>
<comment type="caution">
    <text evidence="8">The sequence shown here is derived from an EMBL/GenBank/DDBJ whole genome shotgun (WGS) entry which is preliminary data.</text>
</comment>
<dbReference type="GO" id="GO:0016987">
    <property type="term" value="F:sigma factor activity"/>
    <property type="evidence" value="ECO:0007669"/>
    <property type="project" value="UniProtKB-KW"/>
</dbReference>
<name>A0A1J5TFL8_9ZZZZ</name>
<proteinExistence type="inferred from homology"/>
<dbReference type="NCBIfam" id="TIGR02937">
    <property type="entry name" value="sigma70-ECF"/>
    <property type="match status" value="1"/>
</dbReference>
<feature type="compositionally biased region" description="Polar residues" evidence="5">
    <location>
        <begin position="1"/>
        <end position="11"/>
    </location>
</feature>
<evidence type="ECO:0000256" key="1">
    <source>
        <dbReference type="ARBA" id="ARBA00010641"/>
    </source>
</evidence>
<dbReference type="InterPro" id="IPR013249">
    <property type="entry name" value="RNA_pol_sigma70_r4_t2"/>
</dbReference>